<dbReference type="EMBL" id="KN642643">
    <property type="protein sequence ID" value="KHN45147.1"/>
    <property type="molecule type" value="Genomic_DNA"/>
</dbReference>
<accession>A0A0B2SLJ2</accession>
<protein>
    <submittedName>
        <fullName evidence="1">Uncharacterized protein</fullName>
    </submittedName>
</protein>
<name>A0A0B2SLJ2_GLYSO</name>
<organism evidence="1">
    <name type="scientific">Glycine soja</name>
    <name type="common">Wild soybean</name>
    <dbReference type="NCBI Taxonomy" id="3848"/>
    <lineage>
        <taxon>Eukaryota</taxon>
        <taxon>Viridiplantae</taxon>
        <taxon>Streptophyta</taxon>
        <taxon>Embryophyta</taxon>
        <taxon>Tracheophyta</taxon>
        <taxon>Spermatophyta</taxon>
        <taxon>Magnoliopsida</taxon>
        <taxon>eudicotyledons</taxon>
        <taxon>Gunneridae</taxon>
        <taxon>Pentapetalae</taxon>
        <taxon>rosids</taxon>
        <taxon>fabids</taxon>
        <taxon>Fabales</taxon>
        <taxon>Fabaceae</taxon>
        <taxon>Papilionoideae</taxon>
        <taxon>50 kb inversion clade</taxon>
        <taxon>NPAAA clade</taxon>
        <taxon>indigoferoid/millettioid clade</taxon>
        <taxon>Phaseoleae</taxon>
        <taxon>Glycine</taxon>
        <taxon>Glycine subgen. Soja</taxon>
    </lineage>
</organism>
<proteinExistence type="predicted"/>
<evidence type="ECO:0000313" key="1">
    <source>
        <dbReference type="EMBL" id="KHN45147.1"/>
    </source>
</evidence>
<sequence length="50" mass="5364">MACSSSDSKKPVTSLLFFSFLIPIPSDSLSALRILDTCSSLSFSNSDSFL</sequence>
<dbReference type="AlphaFoldDB" id="A0A0B2SLJ2"/>
<reference evidence="1" key="1">
    <citation type="submission" date="2014-07" db="EMBL/GenBank/DDBJ databases">
        <title>Identification of a novel salt tolerance gene in wild soybean by whole-genome sequencing.</title>
        <authorList>
            <person name="Lam H.-M."/>
            <person name="Qi X."/>
            <person name="Li M.-W."/>
            <person name="Liu X."/>
            <person name="Xie M."/>
            <person name="Ni M."/>
            <person name="Xu X."/>
        </authorList>
    </citation>
    <scope>NUCLEOTIDE SEQUENCE [LARGE SCALE GENOMIC DNA]</scope>
    <source>
        <tissue evidence="1">Root</tissue>
    </source>
</reference>
<dbReference type="Proteomes" id="UP000053555">
    <property type="component" value="Unassembled WGS sequence"/>
</dbReference>
<gene>
    <name evidence="1" type="ORF">glysoja_031375</name>
</gene>